<keyword evidence="3" id="KW-1185">Reference proteome</keyword>
<name>A0AAP0KZI8_9MAGN</name>
<gene>
    <name evidence="2" type="ORF">Syun_008038</name>
</gene>
<dbReference type="Proteomes" id="UP001420932">
    <property type="component" value="Unassembled WGS sequence"/>
</dbReference>
<proteinExistence type="predicted"/>
<evidence type="ECO:0000313" key="3">
    <source>
        <dbReference type="Proteomes" id="UP001420932"/>
    </source>
</evidence>
<feature type="compositionally biased region" description="Basic and acidic residues" evidence="1">
    <location>
        <begin position="75"/>
        <end position="92"/>
    </location>
</feature>
<accession>A0AAP0KZI8</accession>
<protein>
    <submittedName>
        <fullName evidence="2">Uncharacterized protein</fullName>
    </submittedName>
</protein>
<dbReference type="AlphaFoldDB" id="A0AAP0KZI8"/>
<evidence type="ECO:0000256" key="1">
    <source>
        <dbReference type="SAM" id="MobiDB-lite"/>
    </source>
</evidence>
<sequence>MERFSILCDSRQNFKDEKVIDTLRIFTLAAPDDNVRVLDFGESCKRTIDDERGSWSGGFEESQNELGSVRRRRYMPHEHEQRRKGDRNGDDAVEKMKNEGERSSSLVHFLKSIFRGQEGEDVWRGQTRFSSDYPNLYALTRKPHALISDLWKQAEGTGDEPGWDLQLRRRCTAEETNEVAQMMERLGRVSLSVRQPDSRKWTQTSDGKHGSIWVLARGAETTDFYKPSREDTKEDIEKLRILVENQLGAFRPIVILGVTDIVLWILKCDDGFNKRVEIEKLINPITDHRFEQMLLIAQHITDYSDINLSTTDHPSCVDQFHNHDDHHIATMECIVAYALLIRLYEYGPRIRRHRCFPPAQIAHRKKAYEMLLILRNESVKPMEAQKNMISRFFRRGMSDYILFDLMVFIIDKLFAEFCSRWYDVIVSVKEAAINHAKSPLYGDEEVIGALFRGGAKFWLPEEPSTAYCSILLANQLSWDGDKVADKEVIGEGFKDSENELKDSGFSSSSSSHSLHYHNQQLFLSRKVKVLGKESQEGSHEGKRSKLS</sequence>
<dbReference type="EMBL" id="JBBNAF010000003">
    <property type="protein sequence ID" value="KAK9161697.1"/>
    <property type="molecule type" value="Genomic_DNA"/>
</dbReference>
<evidence type="ECO:0000313" key="2">
    <source>
        <dbReference type="EMBL" id="KAK9161697.1"/>
    </source>
</evidence>
<feature type="region of interest" description="Disordered" evidence="1">
    <location>
        <begin position="52"/>
        <end position="92"/>
    </location>
</feature>
<reference evidence="2 3" key="1">
    <citation type="submission" date="2024-01" db="EMBL/GenBank/DDBJ databases">
        <title>Genome assemblies of Stephania.</title>
        <authorList>
            <person name="Yang L."/>
        </authorList>
    </citation>
    <scope>NUCLEOTIDE SEQUENCE [LARGE SCALE GENOMIC DNA]</scope>
    <source>
        <strain evidence="2">YNDBR</strain>
        <tissue evidence="2">Leaf</tissue>
    </source>
</reference>
<comment type="caution">
    <text evidence="2">The sequence shown here is derived from an EMBL/GenBank/DDBJ whole genome shotgun (WGS) entry which is preliminary data.</text>
</comment>
<organism evidence="2 3">
    <name type="scientific">Stephania yunnanensis</name>
    <dbReference type="NCBI Taxonomy" id="152371"/>
    <lineage>
        <taxon>Eukaryota</taxon>
        <taxon>Viridiplantae</taxon>
        <taxon>Streptophyta</taxon>
        <taxon>Embryophyta</taxon>
        <taxon>Tracheophyta</taxon>
        <taxon>Spermatophyta</taxon>
        <taxon>Magnoliopsida</taxon>
        <taxon>Ranunculales</taxon>
        <taxon>Menispermaceae</taxon>
        <taxon>Menispermoideae</taxon>
        <taxon>Cissampelideae</taxon>
        <taxon>Stephania</taxon>
    </lineage>
</organism>